<gene>
    <name evidence="2" type="ORF">P8935_09700</name>
</gene>
<dbReference type="Pfam" id="PF13672">
    <property type="entry name" value="PP2C_2"/>
    <property type="match status" value="1"/>
</dbReference>
<dbReference type="InterPro" id="IPR036457">
    <property type="entry name" value="PPM-type-like_dom_sf"/>
</dbReference>
<evidence type="ECO:0000259" key="1">
    <source>
        <dbReference type="PROSITE" id="PS51746"/>
    </source>
</evidence>
<dbReference type="PANTHER" id="PTHR47992">
    <property type="entry name" value="PROTEIN PHOSPHATASE"/>
    <property type="match status" value="1"/>
</dbReference>
<reference evidence="2" key="1">
    <citation type="submission" date="2023-03" db="EMBL/GenBank/DDBJ databases">
        <title>Edaphobacter sp.</title>
        <authorList>
            <person name="Huber K.J."/>
            <person name="Papendorf J."/>
            <person name="Pilke C."/>
            <person name="Bunk B."/>
            <person name="Sproeer C."/>
            <person name="Pester M."/>
        </authorList>
    </citation>
    <scope>NUCLEOTIDE SEQUENCE</scope>
    <source>
        <strain evidence="2">DSM 110680</strain>
    </source>
</reference>
<dbReference type="SMART" id="SM00331">
    <property type="entry name" value="PP2C_SIG"/>
    <property type="match status" value="1"/>
</dbReference>
<dbReference type="RefSeq" id="WP_348264795.1">
    <property type="nucleotide sequence ID" value="NZ_CP121196.1"/>
</dbReference>
<organism evidence="2">
    <name type="scientific">Telmatobacter sp. DSM 110680</name>
    <dbReference type="NCBI Taxonomy" id="3036704"/>
    <lineage>
        <taxon>Bacteria</taxon>
        <taxon>Pseudomonadati</taxon>
        <taxon>Acidobacteriota</taxon>
        <taxon>Terriglobia</taxon>
        <taxon>Terriglobales</taxon>
        <taxon>Acidobacteriaceae</taxon>
        <taxon>Telmatobacter</taxon>
    </lineage>
</organism>
<dbReference type="SMART" id="SM00332">
    <property type="entry name" value="PP2Cc"/>
    <property type="match status" value="1"/>
</dbReference>
<proteinExistence type="predicted"/>
<evidence type="ECO:0000313" key="2">
    <source>
        <dbReference type="EMBL" id="XBH19576.1"/>
    </source>
</evidence>
<dbReference type="NCBIfam" id="NF033484">
    <property type="entry name" value="Stp1_PP2C_phos"/>
    <property type="match status" value="1"/>
</dbReference>
<protein>
    <submittedName>
        <fullName evidence="2">Stp1/IreP family PP2C-type Ser/Thr phosphatase</fullName>
    </submittedName>
</protein>
<accession>A0AAU7DS56</accession>
<dbReference type="SUPFAM" id="SSF81606">
    <property type="entry name" value="PP2C-like"/>
    <property type="match status" value="1"/>
</dbReference>
<dbReference type="Gene3D" id="3.60.40.10">
    <property type="entry name" value="PPM-type phosphatase domain"/>
    <property type="match status" value="1"/>
</dbReference>
<dbReference type="EMBL" id="CP121196">
    <property type="protein sequence ID" value="XBH19576.1"/>
    <property type="molecule type" value="Genomic_DNA"/>
</dbReference>
<name>A0AAU7DS56_9BACT</name>
<feature type="domain" description="PPM-type phosphatase" evidence="1">
    <location>
        <begin position="9"/>
        <end position="245"/>
    </location>
</feature>
<dbReference type="InterPro" id="IPR001932">
    <property type="entry name" value="PPM-type_phosphatase-like_dom"/>
</dbReference>
<dbReference type="PROSITE" id="PS51746">
    <property type="entry name" value="PPM_2"/>
    <property type="match status" value="1"/>
</dbReference>
<dbReference type="GO" id="GO:0004722">
    <property type="term" value="F:protein serine/threonine phosphatase activity"/>
    <property type="evidence" value="ECO:0007669"/>
    <property type="project" value="InterPro"/>
</dbReference>
<dbReference type="AlphaFoldDB" id="A0AAU7DS56"/>
<dbReference type="InterPro" id="IPR015655">
    <property type="entry name" value="PP2C"/>
</dbReference>
<dbReference type="CDD" id="cd00143">
    <property type="entry name" value="PP2Cc"/>
    <property type="match status" value="1"/>
</dbReference>
<sequence length="247" mass="26570">MATAVVRYTAAAVTDRGRKRPSNEDAFGFSVESGVYIVCDGMGGAAAGEIASTLAVDEFLRLLTNRNPENTTPLADAAQSAICAANEAIFSRAQRNHRLSGMGTTLVALATCEHHVWVLNIGDSRCYRLRQGRLEQVTSDHSLVEEQVRMGRMTPREALHSPLKNVITRALGTQSQVTPDVFELEAEPGDLFLLCSDGLTRELPDSAIQTLLNDALPLEALSARLVDAAKKAGGHDNITCLLVRAEA</sequence>